<dbReference type="OrthoDB" id="4554345at2"/>
<dbReference type="STRING" id="84724.SAMN04488564_12412"/>
<gene>
    <name evidence="1" type="ORF">SAMN04488564_12412</name>
</gene>
<protein>
    <submittedName>
        <fullName evidence="1">WXG100 family type VII secretion target</fullName>
    </submittedName>
</protein>
<evidence type="ECO:0000313" key="1">
    <source>
        <dbReference type="EMBL" id="SFR29919.1"/>
    </source>
</evidence>
<dbReference type="InterPro" id="IPR036689">
    <property type="entry name" value="ESAT-6-like_sf"/>
</dbReference>
<dbReference type="SUPFAM" id="SSF140453">
    <property type="entry name" value="EsxAB dimer-like"/>
    <property type="match status" value="1"/>
</dbReference>
<name>A0A1I6FJ01_9PSEU</name>
<organism evidence="1 2">
    <name type="scientific">Lentzea waywayandensis</name>
    <dbReference type="NCBI Taxonomy" id="84724"/>
    <lineage>
        <taxon>Bacteria</taxon>
        <taxon>Bacillati</taxon>
        <taxon>Actinomycetota</taxon>
        <taxon>Actinomycetes</taxon>
        <taxon>Pseudonocardiales</taxon>
        <taxon>Pseudonocardiaceae</taxon>
        <taxon>Lentzea</taxon>
    </lineage>
</organism>
<dbReference type="InterPro" id="IPR010310">
    <property type="entry name" value="T7SS_ESAT-6-like"/>
</dbReference>
<dbReference type="RefSeq" id="WP_093606295.1">
    <property type="nucleotide sequence ID" value="NZ_FOYL01000024.1"/>
</dbReference>
<reference evidence="2" key="1">
    <citation type="submission" date="2016-10" db="EMBL/GenBank/DDBJ databases">
        <authorList>
            <person name="Varghese N."/>
            <person name="Submissions S."/>
        </authorList>
    </citation>
    <scope>NUCLEOTIDE SEQUENCE [LARGE SCALE GENOMIC DNA]</scope>
    <source>
        <strain evidence="2">DSM 44232</strain>
    </source>
</reference>
<dbReference type="Proteomes" id="UP000198583">
    <property type="component" value="Unassembled WGS sequence"/>
</dbReference>
<dbReference type="AlphaFoldDB" id="A0A1I6FJ01"/>
<dbReference type="Gene3D" id="1.10.287.1060">
    <property type="entry name" value="ESAT-6-like"/>
    <property type="match status" value="1"/>
</dbReference>
<accession>A0A1I6FJ01</accession>
<evidence type="ECO:0000313" key="2">
    <source>
        <dbReference type="Proteomes" id="UP000198583"/>
    </source>
</evidence>
<dbReference type="EMBL" id="FOYL01000024">
    <property type="protein sequence ID" value="SFR29919.1"/>
    <property type="molecule type" value="Genomic_DNA"/>
</dbReference>
<proteinExistence type="predicted"/>
<dbReference type="Pfam" id="PF06013">
    <property type="entry name" value="WXG100"/>
    <property type="match status" value="1"/>
</dbReference>
<sequence length="113" mass="11969">MTSAENSVTREGMLAAAERMGQTLSAVQRERGEVEASINSLSGTFTGGAANEYKRAFTSWFANVTDIESALREMIRIMQDGAQHVGKSDADTTDEVTEASARMAGTFGGLSGL</sequence>
<keyword evidence="2" id="KW-1185">Reference proteome</keyword>